<name>A0A1C2I854_ACITH</name>
<dbReference type="Gene3D" id="2.40.10.220">
    <property type="entry name" value="predicted glycosyltransferase like domains"/>
    <property type="match status" value="1"/>
</dbReference>
<evidence type="ECO:0000313" key="2">
    <source>
        <dbReference type="Proteomes" id="UP000095008"/>
    </source>
</evidence>
<comment type="caution">
    <text evidence="1">The sequence shown here is derived from an EMBL/GenBank/DDBJ whole genome shotgun (WGS) entry which is preliminary data.</text>
</comment>
<gene>
    <name evidence="1" type="ORF">A6M23_10255</name>
</gene>
<dbReference type="AlphaFoldDB" id="A0A1C2I854"/>
<evidence type="ECO:0000313" key="1">
    <source>
        <dbReference type="EMBL" id="OCX72169.1"/>
    </source>
</evidence>
<dbReference type="RefSeq" id="WP_065974193.1">
    <property type="nucleotide sequence ID" value="NZ_LWRY01000116.1"/>
</dbReference>
<dbReference type="EMBL" id="LWRY01000116">
    <property type="protein sequence ID" value="OCX72169.1"/>
    <property type="molecule type" value="Genomic_DNA"/>
</dbReference>
<sequence>MLKLADDNWEKVSSRALFRILEEAQVSESRVKMFMNKHYLDSHFLSSKTSDSILFDFPVVRADMQIPPIGENITVSWLRDKDGYHYRFVAAFLGTVSDAGDGMKAIGVAFPEMLERTQRRHSCRVHVPLEDAQNFFLYWGNPPQCEAHPVFAHDLSISGGRLSFTTPLGFLDIPDLESVVGLTMCIDNETFNVEGRVIRIEKSGTPNDHSSGRERWMLGLHFINRFHIFQETLEKYLVEQQHNGLRTS</sequence>
<proteinExistence type="predicted"/>
<reference evidence="1" key="1">
    <citation type="journal article" date="2016" name="Int. J. Mol. Sci.">
        <title>Comparative genomics of the extreme acidophile Acidithiobacillus thiooxidans reveals intraspecific divergence and niche adaptation.</title>
        <authorList>
            <person name="Zhang X."/>
            <person name="Feng X."/>
            <person name="Tao J."/>
            <person name="Ma L."/>
            <person name="Xiao Y."/>
            <person name="Liang Y."/>
            <person name="Liu X."/>
            <person name="Yin H."/>
        </authorList>
    </citation>
    <scope>NUCLEOTIDE SEQUENCE [LARGE SCALE GENOMIC DNA]</scope>
    <source>
        <strain evidence="1">DXS-W</strain>
    </source>
</reference>
<dbReference type="Proteomes" id="UP000095008">
    <property type="component" value="Unassembled WGS sequence"/>
</dbReference>
<keyword evidence="2" id="KW-1185">Reference proteome</keyword>
<accession>A0A1C2I854</accession>
<evidence type="ECO:0008006" key="3">
    <source>
        <dbReference type="Google" id="ProtNLM"/>
    </source>
</evidence>
<organism evidence="1 2">
    <name type="scientific">Acidithiobacillus thiooxidans</name>
    <name type="common">Thiobacillus thiooxidans</name>
    <dbReference type="NCBI Taxonomy" id="930"/>
    <lineage>
        <taxon>Bacteria</taxon>
        <taxon>Pseudomonadati</taxon>
        <taxon>Pseudomonadota</taxon>
        <taxon>Acidithiobacillia</taxon>
        <taxon>Acidithiobacillales</taxon>
        <taxon>Acidithiobacillaceae</taxon>
        <taxon>Acidithiobacillus</taxon>
    </lineage>
</organism>
<protein>
    <recommendedName>
        <fullName evidence="3">PilZ domain-containing protein</fullName>
    </recommendedName>
</protein>